<dbReference type="SMART" id="SM00248">
    <property type="entry name" value="ANK"/>
    <property type="match status" value="5"/>
</dbReference>
<reference evidence="4" key="1">
    <citation type="journal article" date="2014" name="PLoS ONE">
        <title>Transcriptome-Based Identification of ABC Transporters in the Western Tarnished Plant Bug Lygus hesperus.</title>
        <authorList>
            <person name="Hull J.J."/>
            <person name="Chaney K."/>
            <person name="Geib S.M."/>
            <person name="Fabrick J.A."/>
            <person name="Brent C.S."/>
            <person name="Walsh D."/>
            <person name="Lavine L.C."/>
        </authorList>
    </citation>
    <scope>NUCLEOTIDE SEQUENCE</scope>
</reference>
<dbReference type="InterPro" id="IPR032397">
    <property type="entry name" value="RHD_dimer"/>
</dbReference>
<dbReference type="AlphaFoldDB" id="A0A0A9X4Z4"/>
<dbReference type="PRINTS" id="PR00057">
    <property type="entry name" value="NFKBTNSCPFCT"/>
</dbReference>
<dbReference type="GO" id="GO:0048468">
    <property type="term" value="P:cell development"/>
    <property type="evidence" value="ECO:0007669"/>
    <property type="project" value="UniProtKB-ARBA"/>
</dbReference>
<dbReference type="Gene3D" id="2.60.40.340">
    <property type="entry name" value="Rel homology domain (RHD), DNA-binding domain"/>
    <property type="match status" value="1"/>
</dbReference>
<feature type="region of interest" description="Disordered" evidence="2">
    <location>
        <begin position="50"/>
        <end position="132"/>
    </location>
</feature>
<dbReference type="Pfam" id="PF12796">
    <property type="entry name" value="Ank_2"/>
    <property type="match status" value="2"/>
</dbReference>
<dbReference type="InterPro" id="IPR014756">
    <property type="entry name" value="Ig_E-set"/>
</dbReference>
<proteinExistence type="predicted"/>
<dbReference type="PROSITE" id="PS50088">
    <property type="entry name" value="ANK_REPEAT"/>
    <property type="match status" value="3"/>
</dbReference>
<evidence type="ECO:0000259" key="3">
    <source>
        <dbReference type="PROSITE" id="PS50254"/>
    </source>
</evidence>
<dbReference type="Pfam" id="PF16179">
    <property type="entry name" value="RHD_dimer"/>
    <property type="match status" value="1"/>
</dbReference>
<evidence type="ECO:0000256" key="2">
    <source>
        <dbReference type="SAM" id="MobiDB-lite"/>
    </source>
</evidence>
<evidence type="ECO:0000313" key="5">
    <source>
        <dbReference type="EMBL" id="JAG54153.1"/>
    </source>
</evidence>
<gene>
    <name evidence="4" type="ORF">CM83_49138</name>
</gene>
<dbReference type="PROSITE" id="PS50254">
    <property type="entry name" value="REL_2"/>
    <property type="match status" value="1"/>
</dbReference>
<dbReference type="GO" id="GO:0005737">
    <property type="term" value="C:cytoplasm"/>
    <property type="evidence" value="ECO:0007669"/>
    <property type="project" value="InterPro"/>
</dbReference>
<dbReference type="InterPro" id="IPR002909">
    <property type="entry name" value="IPT_dom"/>
</dbReference>
<dbReference type="GO" id="GO:0000981">
    <property type="term" value="F:DNA-binding transcription factor activity, RNA polymerase II-specific"/>
    <property type="evidence" value="ECO:0007669"/>
    <property type="project" value="TreeGrafter"/>
</dbReference>
<organism evidence="4">
    <name type="scientific">Lygus hesperus</name>
    <name type="common">Western plant bug</name>
    <dbReference type="NCBI Taxonomy" id="30085"/>
    <lineage>
        <taxon>Eukaryota</taxon>
        <taxon>Metazoa</taxon>
        <taxon>Ecdysozoa</taxon>
        <taxon>Arthropoda</taxon>
        <taxon>Hexapoda</taxon>
        <taxon>Insecta</taxon>
        <taxon>Pterygota</taxon>
        <taxon>Neoptera</taxon>
        <taxon>Paraneoptera</taxon>
        <taxon>Hemiptera</taxon>
        <taxon>Heteroptera</taxon>
        <taxon>Panheteroptera</taxon>
        <taxon>Cimicomorpha</taxon>
        <taxon>Miridae</taxon>
        <taxon>Mirini</taxon>
        <taxon>Lygus</taxon>
    </lineage>
</organism>
<dbReference type="InterPro" id="IPR002110">
    <property type="entry name" value="Ankyrin_rpt"/>
</dbReference>
<dbReference type="InterPro" id="IPR013783">
    <property type="entry name" value="Ig-like_fold"/>
</dbReference>
<dbReference type="InterPro" id="IPR011539">
    <property type="entry name" value="RHD_DNA_bind_dom"/>
</dbReference>
<dbReference type="GO" id="GO:0000978">
    <property type="term" value="F:RNA polymerase II cis-regulatory region sequence-specific DNA binding"/>
    <property type="evidence" value="ECO:0007669"/>
    <property type="project" value="TreeGrafter"/>
</dbReference>
<reference evidence="5" key="3">
    <citation type="submission" date="2014-09" db="EMBL/GenBank/DDBJ databases">
        <authorList>
            <person name="Magalhaes I.L.F."/>
            <person name="Oliveira U."/>
            <person name="Santos F.R."/>
            <person name="Vidigal T.H.D.A."/>
            <person name="Brescovit A.D."/>
            <person name="Santos A.J."/>
        </authorList>
    </citation>
    <scope>NUCLEOTIDE SEQUENCE</scope>
</reference>
<evidence type="ECO:0000313" key="4">
    <source>
        <dbReference type="EMBL" id="JAG13888.1"/>
    </source>
</evidence>
<dbReference type="InterPro" id="IPR037059">
    <property type="entry name" value="RHD_DNA_bind_dom_sf"/>
</dbReference>
<dbReference type="SMART" id="SM00429">
    <property type="entry name" value="IPT"/>
    <property type="match status" value="1"/>
</dbReference>
<dbReference type="SUPFAM" id="SSF49417">
    <property type="entry name" value="p53-like transcription factors"/>
    <property type="match status" value="1"/>
</dbReference>
<dbReference type="InterPro" id="IPR036770">
    <property type="entry name" value="Ankyrin_rpt-contain_sf"/>
</dbReference>
<feature type="repeat" description="ANK" evidence="1">
    <location>
        <begin position="632"/>
        <end position="669"/>
    </location>
</feature>
<dbReference type="SUPFAM" id="SSF48403">
    <property type="entry name" value="Ankyrin repeat"/>
    <property type="match status" value="1"/>
</dbReference>
<accession>A0A0A9X4Z4</accession>
<dbReference type="InterPro" id="IPR008967">
    <property type="entry name" value="p53-like_TF_DNA-bd_sf"/>
</dbReference>
<feature type="repeat" description="ANK" evidence="1">
    <location>
        <begin position="531"/>
        <end position="563"/>
    </location>
</feature>
<dbReference type="Pfam" id="PF00554">
    <property type="entry name" value="RHD_DNA_bind"/>
    <property type="match status" value="1"/>
</dbReference>
<sequence>MASTTDSVASDISYVLSFSPDEVGSEIIINPVEVDVSNLTISDERGHQILDLDSSPSASHGSYAMSPDSGYGGDDPSGVRPTTSGTTLAVVEQPENSYRFRYKKESQKPHGPLKGKNSAGKTQKNSNGPRVKLNNFSGEAIIRCWLYSQTDEEGPSPHRLVQVVGKTIVDEPIDIKVDRSNNYTATFDRMNILHVVTNDEPYQKCYLIKKERLGRNGSIISHPDLAKFDVNITNDDVRNIKNRWKKINKDICTLRFEAYQKKGDKYQFIDSILSSPIKNKKSPKTNGLRIVKASHLQGPCTGKTEILIFTEKLIKDVRIIFFDDDGWECYADFKESDIHKQVALAFRTPPYKNLQITEAVTVYYKIQRTTDGEESNDIAFRYLPTEDNLFLLENVPVKRKKPQVTRNCNLLSNDPMLSDATAQSEMDDTMDILNCMLSPVDDSDELLNGNLLSDVSTGDLIQDSIPIAMYGTFCKDSVPAAQDMGAEKPDVKEAESLDEKARRLQKSIWQDDWSTFCQLISTPNIVNFKYGHQTSLHCAVKYNRPRMVSKLLEMKADVYELDNNGSNTALHLAILSPSHSCLQLLLQEVKPKQIFNKDGDDPVLYATRNGCYSALEMLLLKEFPPVSDNKKNGDTPLHVAVENCIKSGGTTEIVDLLLKYGASASEYNYDAKTPLHYAVAAQHDELVQKLIPYSDANDYEEEDDEDELSSRLKLLELADAPIIKSRLSNFFNLSDDSTENKQTSEPFLALDGDVELSKKVATRLGCAFLIPFLVNSEKQSQLLLNHLQRKNDLSTAVALLNGALAKE</sequence>
<dbReference type="PANTHER" id="PTHR24169:SF28">
    <property type="entry name" value="NUCLEAR FACTOR NF-KAPPA-B P110 SUBUNIT"/>
    <property type="match status" value="1"/>
</dbReference>
<evidence type="ECO:0000256" key="1">
    <source>
        <dbReference type="PROSITE-ProRule" id="PRU00023"/>
    </source>
</evidence>
<dbReference type="PANTHER" id="PTHR24169">
    <property type="entry name" value="NUCLEAR FACTOR NF-KAPPA-B PROTEIN"/>
    <property type="match status" value="1"/>
</dbReference>
<feature type="repeat" description="ANK" evidence="1">
    <location>
        <begin position="670"/>
        <end position="702"/>
    </location>
</feature>
<dbReference type="InterPro" id="IPR000451">
    <property type="entry name" value="NFkB/Dor"/>
</dbReference>
<dbReference type="SUPFAM" id="SSF81296">
    <property type="entry name" value="E set domains"/>
    <property type="match status" value="1"/>
</dbReference>
<dbReference type="PROSITE" id="PS50297">
    <property type="entry name" value="ANK_REP_REGION"/>
    <property type="match status" value="2"/>
</dbReference>
<dbReference type="Gene3D" id="2.60.40.10">
    <property type="entry name" value="Immunoglobulins"/>
    <property type="match status" value="1"/>
</dbReference>
<protein>
    <recommendedName>
        <fullName evidence="3">RHD domain-containing protein</fullName>
    </recommendedName>
</protein>
<name>A0A0A9X4Z4_LYGHE</name>
<reference evidence="4" key="2">
    <citation type="submission" date="2014-07" db="EMBL/GenBank/DDBJ databases">
        <authorList>
            <person name="Hull J."/>
        </authorList>
    </citation>
    <scope>NUCLEOTIDE SEQUENCE</scope>
</reference>
<feature type="compositionally biased region" description="Polar residues" evidence="2">
    <location>
        <begin position="119"/>
        <end position="128"/>
    </location>
</feature>
<dbReference type="EMBL" id="GBRD01011671">
    <property type="protein sequence ID" value="JAG54153.1"/>
    <property type="molecule type" value="Transcribed_RNA"/>
</dbReference>
<dbReference type="GO" id="GO:0048731">
    <property type="term" value="P:system development"/>
    <property type="evidence" value="ECO:0007669"/>
    <property type="project" value="UniProtKB-ARBA"/>
</dbReference>
<keyword evidence="1" id="KW-0040">ANK repeat</keyword>
<dbReference type="EMBL" id="GBHO01029716">
    <property type="protein sequence ID" value="JAG13888.1"/>
    <property type="molecule type" value="Transcribed_RNA"/>
</dbReference>
<dbReference type="Gene3D" id="1.25.40.20">
    <property type="entry name" value="Ankyrin repeat-containing domain"/>
    <property type="match status" value="1"/>
</dbReference>
<feature type="domain" description="RHD" evidence="3">
    <location>
        <begin position="83"/>
        <end position="284"/>
    </location>
</feature>